<dbReference type="RefSeq" id="WP_012566630.1">
    <property type="nucleotide sequence ID" value="NC_011420.2"/>
</dbReference>
<sequence>MTIPRRSLFGAALAVPALLAPSLAAARHTAAQTTAPQPAMAPPAAKPAQRDLVLGTGAVTGLYLPVGAALCSLANRDGRVRCLVEATEGSVFNLNALRAGEIDLAIAQSDWVRQAFSGEGRFAAAGPFADLRTVLTLHAETLAILAAPDSGIAGFADLKGRTVNAGPAGSAIRTLFETVARRFGWTDADLAGLSDLSPDRQGELLCDGKAEAVVFAAGHPNGAVMQAVTGCSGVLVPIEGTPVDALVAERPDLVKAAIPGGLYPGADEDVPSVGVVAMLVTTAAVDEGAIHDLTRSILDRAEDLGGLHPALRSVGRDILAGPVAVAPRHPGAERALTEAGQVSP</sequence>
<keyword evidence="3" id="KW-1185">Reference proteome</keyword>
<keyword evidence="1" id="KW-0732">Signal</keyword>
<feature type="signal peptide" evidence="1">
    <location>
        <begin position="1"/>
        <end position="26"/>
    </location>
</feature>
<dbReference type="Pfam" id="PF16868">
    <property type="entry name" value="NMT1_3"/>
    <property type="match status" value="1"/>
</dbReference>
<protein>
    <submittedName>
        <fullName evidence="2">TRAP transporter solute receptor, TAXI family protein</fullName>
    </submittedName>
</protein>
<name>B6IT85_RHOCS</name>
<evidence type="ECO:0000313" key="2">
    <source>
        <dbReference type="EMBL" id="ACI98843.1"/>
    </source>
</evidence>
<proteinExistence type="predicted"/>
<accession>B6IT85</accession>
<dbReference type="HOGENOM" id="CLU_033215_0_1_5"/>
<evidence type="ECO:0000256" key="1">
    <source>
        <dbReference type="SAM" id="SignalP"/>
    </source>
</evidence>
<dbReference type="Gene3D" id="3.40.190.10">
    <property type="entry name" value="Periplasmic binding protein-like II"/>
    <property type="match status" value="2"/>
</dbReference>
<dbReference type="SUPFAM" id="SSF53850">
    <property type="entry name" value="Periplasmic binding protein-like II"/>
    <property type="match status" value="1"/>
</dbReference>
<gene>
    <name evidence="2" type="ordered locus">RC1_1439</name>
</gene>
<dbReference type="NCBIfam" id="TIGR02122">
    <property type="entry name" value="TRAP_TAXI"/>
    <property type="match status" value="1"/>
</dbReference>
<dbReference type="STRING" id="414684.RC1_1439"/>
<dbReference type="eggNOG" id="COG2358">
    <property type="taxonomic scope" value="Bacteria"/>
</dbReference>
<evidence type="ECO:0000313" key="3">
    <source>
        <dbReference type="Proteomes" id="UP000001591"/>
    </source>
</evidence>
<keyword evidence="2" id="KW-0675">Receptor</keyword>
<dbReference type="InterPro" id="IPR011852">
    <property type="entry name" value="TRAP_TAXI"/>
</dbReference>
<dbReference type="CDD" id="cd13568">
    <property type="entry name" value="PBP2_TAXI_TRAP_like_3"/>
    <property type="match status" value="1"/>
</dbReference>
<dbReference type="EMBL" id="CP000613">
    <property type="protein sequence ID" value="ACI98843.1"/>
    <property type="molecule type" value="Genomic_DNA"/>
</dbReference>
<dbReference type="KEGG" id="rce:RC1_1439"/>
<organism evidence="2 3">
    <name type="scientific">Rhodospirillum centenum (strain ATCC 51521 / SW)</name>
    <dbReference type="NCBI Taxonomy" id="414684"/>
    <lineage>
        <taxon>Bacteria</taxon>
        <taxon>Pseudomonadati</taxon>
        <taxon>Pseudomonadota</taxon>
        <taxon>Alphaproteobacteria</taxon>
        <taxon>Rhodospirillales</taxon>
        <taxon>Rhodospirillaceae</taxon>
        <taxon>Rhodospirillum</taxon>
    </lineage>
</organism>
<dbReference type="PANTHER" id="PTHR42941">
    <property type="entry name" value="SLL1037 PROTEIN"/>
    <property type="match status" value="1"/>
</dbReference>
<dbReference type="PANTHER" id="PTHR42941:SF1">
    <property type="entry name" value="SLL1037 PROTEIN"/>
    <property type="match status" value="1"/>
</dbReference>
<reference evidence="2 3" key="1">
    <citation type="journal article" date="2010" name="BMC Genomics">
        <title>Metabolic flexibility revealed in the genome of the cyst-forming alpha-1 proteobacterium Rhodospirillum centenum.</title>
        <authorList>
            <person name="Lu Y.K."/>
            <person name="Marden J."/>
            <person name="Han M."/>
            <person name="Swingley W.D."/>
            <person name="Mastrian S.D."/>
            <person name="Chowdhury S.R."/>
            <person name="Hao J."/>
            <person name="Helmy T."/>
            <person name="Kim S."/>
            <person name="Kurdoglu A.A."/>
            <person name="Matthies H.J."/>
            <person name="Rollo D."/>
            <person name="Stothard P."/>
            <person name="Blankenship R.E."/>
            <person name="Bauer C.E."/>
            <person name="Touchman J.W."/>
        </authorList>
    </citation>
    <scope>NUCLEOTIDE SEQUENCE [LARGE SCALE GENOMIC DNA]</scope>
    <source>
        <strain evidence="3">ATCC 51521 / SW</strain>
    </source>
</reference>
<dbReference type="AlphaFoldDB" id="B6IT85"/>
<dbReference type="Proteomes" id="UP000001591">
    <property type="component" value="Chromosome"/>
</dbReference>
<feature type="chain" id="PRO_5002846763" evidence="1">
    <location>
        <begin position="27"/>
        <end position="344"/>
    </location>
</feature>